<dbReference type="InterPro" id="IPR001584">
    <property type="entry name" value="Integrase_cat-core"/>
</dbReference>
<dbReference type="PROSITE" id="PS50994">
    <property type="entry name" value="INTEGRASE"/>
    <property type="match status" value="1"/>
</dbReference>
<dbReference type="InterPro" id="IPR012337">
    <property type="entry name" value="RNaseH-like_sf"/>
</dbReference>
<dbReference type="Gene3D" id="3.30.420.10">
    <property type="entry name" value="Ribonuclease H-like superfamily/Ribonuclease H"/>
    <property type="match status" value="1"/>
</dbReference>
<dbReference type="SUPFAM" id="SSF53098">
    <property type="entry name" value="Ribonuclease H-like"/>
    <property type="match status" value="1"/>
</dbReference>
<feature type="domain" description="Chromo" evidence="1">
    <location>
        <begin position="222"/>
        <end position="281"/>
    </location>
</feature>
<name>A0ABR2Q2F2_9ROSI</name>
<dbReference type="PANTHER" id="PTHR37984:SF5">
    <property type="entry name" value="PROTEIN NYNRIN-LIKE"/>
    <property type="match status" value="1"/>
</dbReference>
<protein>
    <submittedName>
        <fullName evidence="3">Uncharacterized protein</fullName>
    </submittedName>
</protein>
<dbReference type="InterPro" id="IPR023780">
    <property type="entry name" value="Chromo_domain"/>
</dbReference>
<dbReference type="InterPro" id="IPR056924">
    <property type="entry name" value="SH3_Tf2-1"/>
</dbReference>
<evidence type="ECO:0000259" key="2">
    <source>
        <dbReference type="PROSITE" id="PS50994"/>
    </source>
</evidence>
<dbReference type="PROSITE" id="PS50013">
    <property type="entry name" value="CHROMO_2"/>
    <property type="match status" value="1"/>
</dbReference>
<dbReference type="Proteomes" id="UP001396334">
    <property type="component" value="Unassembled WGS sequence"/>
</dbReference>
<evidence type="ECO:0000313" key="3">
    <source>
        <dbReference type="EMBL" id="KAK8994843.1"/>
    </source>
</evidence>
<dbReference type="Pfam" id="PF00385">
    <property type="entry name" value="Chromo"/>
    <property type="match status" value="1"/>
</dbReference>
<gene>
    <name evidence="3" type="ORF">V6N11_045912</name>
</gene>
<comment type="caution">
    <text evidence="3">The sequence shown here is derived from an EMBL/GenBank/DDBJ whole genome shotgun (WGS) entry which is preliminary data.</text>
</comment>
<proteinExistence type="predicted"/>
<organism evidence="3 4">
    <name type="scientific">Hibiscus sabdariffa</name>
    <name type="common">roselle</name>
    <dbReference type="NCBI Taxonomy" id="183260"/>
    <lineage>
        <taxon>Eukaryota</taxon>
        <taxon>Viridiplantae</taxon>
        <taxon>Streptophyta</taxon>
        <taxon>Embryophyta</taxon>
        <taxon>Tracheophyta</taxon>
        <taxon>Spermatophyta</taxon>
        <taxon>Magnoliopsida</taxon>
        <taxon>eudicotyledons</taxon>
        <taxon>Gunneridae</taxon>
        <taxon>Pentapetalae</taxon>
        <taxon>rosids</taxon>
        <taxon>malvids</taxon>
        <taxon>Malvales</taxon>
        <taxon>Malvaceae</taxon>
        <taxon>Malvoideae</taxon>
        <taxon>Hibiscus</taxon>
    </lineage>
</organism>
<evidence type="ECO:0000313" key="4">
    <source>
        <dbReference type="Proteomes" id="UP001396334"/>
    </source>
</evidence>
<feature type="domain" description="Integrase catalytic" evidence="2">
    <location>
        <begin position="1"/>
        <end position="81"/>
    </location>
</feature>
<dbReference type="Pfam" id="PF24626">
    <property type="entry name" value="SH3_Tf2-1"/>
    <property type="match status" value="1"/>
</dbReference>
<dbReference type="InterPro" id="IPR036397">
    <property type="entry name" value="RNaseH_sf"/>
</dbReference>
<reference evidence="3 4" key="1">
    <citation type="journal article" date="2024" name="G3 (Bethesda)">
        <title>Genome assembly of Hibiscus sabdariffa L. provides insights into metabolisms of medicinal natural products.</title>
        <authorList>
            <person name="Kim T."/>
        </authorList>
    </citation>
    <scope>NUCLEOTIDE SEQUENCE [LARGE SCALE GENOMIC DNA]</scope>
    <source>
        <strain evidence="3">TK-2024</strain>
        <tissue evidence="3">Old leaves</tissue>
    </source>
</reference>
<dbReference type="InterPro" id="IPR000953">
    <property type="entry name" value="Chromo/chromo_shadow_dom"/>
</dbReference>
<dbReference type="InterPro" id="IPR050951">
    <property type="entry name" value="Retrovirus_Pol_polyprotein"/>
</dbReference>
<dbReference type="PANTHER" id="PTHR37984">
    <property type="entry name" value="PROTEIN CBG26694"/>
    <property type="match status" value="1"/>
</dbReference>
<dbReference type="EMBL" id="JBBPBN010000047">
    <property type="protein sequence ID" value="KAK8994843.1"/>
    <property type="molecule type" value="Genomic_DNA"/>
</dbReference>
<evidence type="ECO:0000259" key="1">
    <source>
        <dbReference type="PROSITE" id="PS50013"/>
    </source>
</evidence>
<dbReference type="SUPFAM" id="SSF54160">
    <property type="entry name" value="Chromo domain-like"/>
    <property type="match status" value="1"/>
</dbReference>
<dbReference type="SMART" id="SM00298">
    <property type="entry name" value="CHROMO"/>
    <property type="match status" value="1"/>
</dbReference>
<dbReference type="InterPro" id="IPR016197">
    <property type="entry name" value="Chromo-like_dom_sf"/>
</dbReference>
<accession>A0ABR2Q2F2</accession>
<sequence length="322" mass="37130">MGSQLNFSTSFHPQTDGQTERTNALLEIYLRHYVNATQRDWPKLLDVAQFSYNLQRSEATNQSLFEIVTGQQPLTPNVVVTGYDGPNPAAFKFAKAWQEQHDLARACLHKAGKRTKKWADKKRRDMEFQVGDLVLAKLNLTLRNSSVHRALVRRYEGPYRVVKRVGKVAYKLELPPKLRAHPVFHISMLKPFHVDAEDPDRSQSRRAPVGVKASFEKEAQNILTERVIRRPGHRPRHEYFVLWKGLPETEGSWELDEDLWQFEDKIAEFHQQQATRTSLNSVGENVTTAASATRVEPLPALMQKMSLIAISETEEHRKRERE</sequence>
<keyword evidence="4" id="KW-1185">Reference proteome</keyword>
<dbReference type="Gene3D" id="2.40.50.40">
    <property type="match status" value="1"/>
</dbReference>